<organism evidence="1 2">
    <name type="scientific">Colletotrichum zoysiae</name>
    <dbReference type="NCBI Taxonomy" id="1216348"/>
    <lineage>
        <taxon>Eukaryota</taxon>
        <taxon>Fungi</taxon>
        <taxon>Dikarya</taxon>
        <taxon>Ascomycota</taxon>
        <taxon>Pezizomycotina</taxon>
        <taxon>Sordariomycetes</taxon>
        <taxon>Hypocreomycetidae</taxon>
        <taxon>Glomerellales</taxon>
        <taxon>Glomerellaceae</taxon>
        <taxon>Colletotrichum</taxon>
        <taxon>Colletotrichum graminicola species complex</taxon>
    </lineage>
</organism>
<evidence type="ECO:0000313" key="2">
    <source>
        <dbReference type="Proteomes" id="UP001232148"/>
    </source>
</evidence>
<dbReference type="Proteomes" id="UP001232148">
    <property type="component" value="Unassembled WGS sequence"/>
</dbReference>
<comment type="caution">
    <text evidence="1">The sequence shown here is derived from an EMBL/GenBank/DDBJ whole genome shotgun (WGS) entry which is preliminary data.</text>
</comment>
<dbReference type="EMBL" id="MU842837">
    <property type="protein sequence ID" value="KAK2031765.1"/>
    <property type="molecule type" value="Genomic_DNA"/>
</dbReference>
<reference evidence="1" key="1">
    <citation type="submission" date="2021-06" db="EMBL/GenBank/DDBJ databases">
        <title>Comparative genomics, transcriptomics and evolutionary studies reveal genomic signatures of adaptation to plant cell wall in hemibiotrophic fungi.</title>
        <authorList>
            <consortium name="DOE Joint Genome Institute"/>
            <person name="Baroncelli R."/>
            <person name="Diaz J.F."/>
            <person name="Benocci T."/>
            <person name="Peng M."/>
            <person name="Battaglia E."/>
            <person name="Haridas S."/>
            <person name="Andreopoulos W."/>
            <person name="Labutti K."/>
            <person name="Pangilinan J."/>
            <person name="Floch G.L."/>
            <person name="Makela M.R."/>
            <person name="Henrissat B."/>
            <person name="Grigoriev I.V."/>
            <person name="Crouch J.A."/>
            <person name="De Vries R.P."/>
            <person name="Sukno S.A."/>
            <person name="Thon M.R."/>
        </authorList>
    </citation>
    <scope>NUCLEOTIDE SEQUENCE</scope>
    <source>
        <strain evidence="1">MAFF235873</strain>
    </source>
</reference>
<accession>A0AAD9HMJ1</accession>
<dbReference type="AlphaFoldDB" id="A0AAD9HMJ1"/>
<evidence type="ECO:0000313" key="1">
    <source>
        <dbReference type="EMBL" id="KAK2031765.1"/>
    </source>
</evidence>
<sequence>MAAASLPRKTALACTINGPTTTRRRPRYFQGNDAAVSTMDEDWKDQFATISVGDWSVNLKLVMLHSKGAQAFEEGRKVDWREIFRPRKQRAGTYTFTIILTPYHPYQRY</sequence>
<gene>
    <name evidence="1" type="ORF">LX32DRAFT_650534</name>
</gene>
<keyword evidence="2" id="KW-1185">Reference proteome</keyword>
<name>A0AAD9HMJ1_9PEZI</name>
<protein>
    <submittedName>
        <fullName evidence="1">Uncharacterized protein</fullName>
    </submittedName>
</protein>
<proteinExistence type="predicted"/>